<feature type="compositionally biased region" description="Polar residues" evidence="12">
    <location>
        <begin position="69"/>
        <end position="79"/>
    </location>
</feature>
<dbReference type="Pfam" id="PF09011">
    <property type="entry name" value="HMG_box_2"/>
    <property type="match status" value="1"/>
</dbReference>
<dbReference type="PROSITE" id="PS50118">
    <property type="entry name" value="HMG_BOX_2"/>
    <property type="match status" value="1"/>
</dbReference>
<evidence type="ECO:0000256" key="2">
    <source>
        <dbReference type="ARBA" id="ARBA00004496"/>
    </source>
</evidence>
<dbReference type="Pfam" id="PF13017">
    <property type="entry name" value="Maelstrom"/>
    <property type="match status" value="1"/>
</dbReference>
<evidence type="ECO:0000256" key="12">
    <source>
        <dbReference type="SAM" id="MobiDB-lite"/>
    </source>
</evidence>
<evidence type="ECO:0000256" key="6">
    <source>
        <dbReference type="ARBA" id="ARBA00022782"/>
    </source>
</evidence>
<comment type="caution">
    <text evidence="14">The sequence shown here is derived from an EMBL/GenBank/DDBJ whole genome shotgun (WGS) entry which is preliminary data.</text>
</comment>
<dbReference type="InterPro" id="IPR039259">
    <property type="entry name" value="Protein_maelstrom"/>
</dbReference>
<evidence type="ECO:0000313" key="15">
    <source>
        <dbReference type="Proteomes" id="UP001152320"/>
    </source>
</evidence>
<feature type="compositionally biased region" description="Polar residues" evidence="12">
    <location>
        <begin position="404"/>
        <end position="418"/>
    </location>
</feature>
<dbReference type="PANTHER" id="PTHR21358">
    <property type="entry name" value="PROTEIN MAELSTROM HOMOLOG"/>
    <property type="match status" value="1"/>
</dbReference>
<dbReference type="OrthoDB" id="24555at2759"/>
<keyword evidence="15" id="KW-1185">Reference proteome</keyword>
<comment type="subcellular location">
    <subcellularLocation>
        <location evidence="2">Cytoplasm</location>
    </subcellularLocation>
    <subcellularLocation>
        <location evidence="1">Nucleus</location>
    </subcellularLocation>
</comment>
<protein>
    <submittedName>
        <fullName evidence="14">Protein maelstrom-like</fullName>
    </submittedName>
</protein>
<dbReference type="EMBL" id="JAIZAY010000010">
    <property type="protein sequence ID" value="KAJ8034823.1"/>
    <property type="molecule type" value="Genomic_DNA"/>
</dbReference>
<feature type="region of interest" description="Disordered" evidence="12">
    <location>
        <begin position="358"/>
        <end position="433"/>
    </location>
</feature>
<accession>A0A9Q1BY72</accession>
<evidence type="ECO:0000256" key="4">
    <source>
        <dbReference type="ARBA" id="ARBA00022473"/>
    </source>
</evidence>
<dbReference type="GO" id="GO:0007140">
    <property type="term" value="P:male meiotic nuclear division"/>
    <property type="evidence" value="ECO:0007669"/>
    <property type="project" value="TreeGrafter"/>
</dbReference>
<gene>
    <name evidence="14" type="ORF">HOLleu_21825</name>
</gene>
<evidence type="ECO:0000256" key="9">
    <source>
        <dbReference type="ARBA" id="ARBA00023242"/>
    </source>
</evidence>
<evidence type="ECO:0000256" key="3">
    <source>
        <dbReference type="ARBA" id="ARBA00007057"/>
    </source>
</evidence>
<dbReference type="GO" id="GO:0005634">
    <property type="term" value="C:nucleus"/>
    <property type="evidence" value="ECO:0007669"/>
    <property type="project" value="UniProtKB-SubCell"/>
</dbReference>
<feature type="domain" description="HMG box" evidence="13">
    <location>
        <begin position="6"/>
        <end position="75"/>
    </location>
</feature>
<feature type="compositionally biased region" description="Polar residues" evidence="12">
    <location>
        <begin position="361"/>
        <end position="372"/>
    </location>
</feature>
<feature type="region of interest" description="Disordered" evidence="12">
    <location>
        <begin position="62"/>
        <end position="87"/>
    </location>
</feature>
<dbReference type="InterPro" id="IPR036910">
    <property type="entry name" value="HMG_box_dom_sf"/>
</dbReference>
<evidence type="ECO:0000259" key="13">
    <source>
        <dbReference type="PROSITE" id="PS50118"/>
    </source>
</evidence>
<evidence type="ECO:0000256" key="10">
    <source>
        <dbReference type="ARBA" id="ARBA00023254"/>
    </source>
</evidence>
<sequence length="511" mass="57882">MPPKKKKVVANGFTMYMLEMQKEILEQQGRRVPIPQLVEVANPQWKALPPEQKAFYNEEAKRYKKEQKNAPSQTQSSGSLRPLDNRRDITGKTVSSRYVVRDHLNERRQEERQLLLQSWSSGQDIRKTKFYFIAFQTLCVLPDNKGYLPCELACIEYTMAHGIKKTFHRFLKPGPIPMGYRYMCQSNSESTHQIPVEGHESATGNYQKVWQDLVAFVNPENQRVTPTLFCESRMRDLVVWSLDWLSRNANISNSLRKVMDVELLLTELYCHAEEVAHSWSMFSSMLEDSKWDHMRDTRCDYHEDLDVAIHKCALGITKKYCFHVSDPVACDIYGVTLTNKHLPESSELDGMAAIVYPRATPQPSLPSSGHQNRPQEHQPPVARIYRSQQRSQEIDDQPIRRPTTDFTTTQSQQNTYYASTDPEAPSPSAVPMPNFQWQAQANSNPYGSSNGVDDLSHHLQSTSISAGRGSQPFPGIGRGLGRGMPSNTQQTTAAMGLGRGIGRGMGRGVSV</sequence>
<evidence type="ECO:0000256" key="8">
    <source>
        <dbReference type="ARBA" id="ARBA00023158"/>
    </source>
</evidence>
<dbReference type="GO" id="GO:0043186">
    <property type="term" value="C:P granule"/>
    <property type="evidence" value="ECO:0007669"/>
    <property type="project" value="TreeGrafter"/>
</dbReference>
<dbReference type="InterPro" id="IPR009071">
    <property type="entry name" value="HMG_box_dom"/>
</dbReference>
<evidence type="ECO:0000256" key="7">
    <source>
        <dbReference type="ARBA" id="ARBA00023125"/>
    </source>
</evidence>
<reference evidence="14" key="1">
    <citation type="submission" date="2021-10" db="EMBL/GenBank/DDBJ databases">
        <title>Tropical sea cucumber genome reveals ecological adaptation and Cuvierian tubules defense mechanism.</title>
        <authorList>
            <person name="Chen T."/>
        </authorList>
    </citation>
    <scope>NUCLEOTIDE SEQUENCE</scope>
    <source>
        <strain evidence="14">Nanhai2018</strain>
        <tissue evidence="14">Muscle</tissue>
    </source>
</reference>
<keyword evidence="4" id="KW-0217">Developmental protein</keyword>
<dbReference type="GO" id="GO:0030154">
    <property type="term" value="P:cell differentiation"/>
    <property type="evidence" value="ECO:0007669"/>
    <property type="project" value="UniProtKB-KW"/>
</dbReference>
<dbReference type="Gene3D" id="1.10.30.10">
    <property type="entry name" value="High mobility group box domain"/>
    <property type="match status" value="1"/>
</dbReference>
<comment type="similarity">
    <text evidence="3">Belongs to the maelstrom family.</text>
</comment>
<dbReference type="GO" id="GO:0045892">
    <property type="term" value="P:negative regulation of DNA-templated transcription"/>
    <property type="evidence" value="ECO:0007669"/>
    <property type="project" value="TreeGrafter"/>
</dbReference>
<name>A0A9Q1BY72_HOLLE</name>
<evidence type="ECO:0000313" key="14">
    <source>
        <dbReference type="EMBL" id="KAJ8034823.1"/>
    </source>
</evidence>
<dbReference type="GO" id="GO:0043565">
    <property type="term" value="F:sequence-specific DNA binding"/>
    <property type="evidence" value="ECO:0007669"/>
    <property type="project" value="TreeGrafter"/>
</dbReference>
<evidence type="ECO:0000256" key="11">
    <source>
        <dbReference type="PROSITE-ProRule" id="PRU00267"/>
    </source>
</evidence>
<dbReference type="CDD" id="cd21992">
    <property type="entry name" value="HMG-box_MAEL"/>
    <property type="match status" value="1"/>
</dbReference>
<dbReference type="InterPro" id="IPR024970">
    <property type="entry name" value="Maelstrom"/>
</dbReference>
<keyword evidence="6" id="KW-0221">Differentiation</keyword>
<dbReference type="GO" id="GO:0034587">
    <property type="term" value="P:piRNA processing"/>
    <property type="evidence" value="ECO:0007669"/>
    <property type="project" value="TreeGrafter"/>
</dbReference>
<feature type="region of interest" description="Disordered" evidence="12">
    <location>
        <begin position="461"/>
        <end position="488"/>
    </location>
</feature>
<dbReference type="GO" id="GO:0007283">
    <property type="term" value="P:spermatogenesis"/>
    <property type="evidence" value="ECO:0007669"/>
    <property type="project" value="TreeGrafter"/>
</dbReference>
<dbReference type="AlphaFoldDB" id="A0A9Q1BY72"/>
<keyword evidence="9 11" id="KW-0539">Nucleus</keyword>
<dbReference type="PANTHER" id="PTHR21358:SF4">
    <property type="entry name" value="PROTEIN MAELSTROM HOMOLOG"/>
    <property type="match status" value="1"/>
</dbReference>
<keyword evidence="10" id="KW-0469">Meiosis</keyword>
<keyword evidence="8" id="KW-0943">RNA-mediated gene silencing</keyword>
<proteinExistence type="inferred from homology"/>
<evidence type="ECO:0000256" key="1">
    <source>
        <dbReference type="ARBA" id="ARBA00004123"/>
    </source>
</evidence>
<evidence type="ECO:0000256" key="5">
    <source>
        <dbReference type="ARBA" id="ARBA00022490"/>
    </source>
</evidence>
<keyword evidence="7 11" id="KW-0238">DNA-binding</keyword>
<dbReference type="Proteomes" id="UP001152320">
    <property type="component" value="Chromosome 10"/>
</dbReference>
<dbReference type="GO" id="GO:0060964">
    <property type="term" value="P:regulation of miRNA-mediated gene silencing"/>
    <property type="evidence" value="ECO:0007669"/>
    <property type="project" value="InterPro"/>
</dbReference>
<dbReference type="SUPFAM" id="SSF47095">
    <property type="entry name" value="HMG-box"/>
    <property type="match status" value="1"/>
</dbReference>
<feature type="DNA-binding region" description="HMG box" evidence="11">
    <location>
        <begin position="6"/>
        <end position="75"/>
    </location>
</feature>
<keyword evidence="5" id="KW-0963">Cytoplasm</keyword>
<organism evidence="14 15">
    <name type="scientific">Holothuria leucospilota</name>
    <name type="common">Black long sea cucumber</name>
    <name type="synonym">Mertensiothuria leucospilota</name>
    <dbReference type="NCBI Taxonomy" id="206669"/>
    <lineage>
        <taxon>Eukaryota</taxon>
        <taxon>Metazoa</taxon>
        <taxon>Echinodermata</taxon>
        <taxon>Eleutherozoa</taxon>
        <taxon>Echinozoa</taxon>
        <taxon>Holothuroidea</taxon>
        <taxon>Aspidochirotacea</taxon>
        <taxon>Aspidochirotida</taxon>
        <taxon>Holothuriidae</taxon>
        <taxon>Holothuria</taxon>
    </lineage>
</organism>